<evidence type="ECO:0000313" key="1">
    <source>
        <dbReference type="EMBL" id="APR55506.1"/>
    </source>
</evidence>
<reference evidence="1" key="1">
    <citation type="submission" date="2016-12" db="EMBL/GenBank/DDBJ databases">
        <title>Whole genome sequencing of Sphingomonas koreensis.</title>
        <authorList>
            <person name="Conlan S."/>
            <person name="Thomas P.J."/>
            <person name="Mullikin J."/>
            <person name="Palmore T.N."/>
            <person name="Frank K.M."/>
            <person name="Segre J.A."/>
        </authorList>
    </citation>
    <scope>NUCLEOTIDE SEQUENCE</scope>
    <source>
        <strain evidence="1">ABOJV</strain>
        <plasmid evidence="1">tig00000001</plasmid>
    </source>
</reference>
<dbReference type="Proteomes" id="UP000185161">
    <property type="component" value="Plasmid tig00000001"/>
</dbReference>
<dbReference type="AlphaFoldDB" id="A0A1L6JHR0"/>
<name>A0A1L6JHR0_9SPHN</name>
<sequence length="109" mass="12072">MSRHILPPKAGHPDVICAAVGWDRPLQTYYAQVCFRTDDEPDEGEALIWRGTEPGELPTPEAAIAVITPYAEIPPRLAEQLLADMTATIGEKDGRHQAEVKRRLFGSIH</sequence>
<protein>
    <submittedName>
        <fullName evidence="1">Uncharacterized protein</fullName>
    </submittedName>
</protein>
<dbReference type="Proteomes" id="UP000286681">
    <property type="component" value="Unassembled WGS sequence"/>
</dbReference>
<keyword evidence="1" id="KW-0614">Plasmid</keyword>
<dbReference type="KEGG" id="skr:BRX40_22065"/>
<reference evidence="3" key="2">
    <citation type="submission" date="2016-12" db="EMBL/GenBank/DDBJ databases">
        <title>Whole genome sequencing of Sphingomonas sp. ABOJV.</title>
        <authorList>
            <person name="Conlan S."/>
            <person name="Thomas P.J."/>
            <person name="Mullikin J."/>
            <person name="Palmore T.N."/>
            <person name="Frank K.M."/>
            <person name="Segre J.A."/>
        </authorList>
    </citation>
    <scope>NUCLEOTIDE SEQUENCE [LARGE SCALE GENOMIC DNA]</scope>
    <source>
        <strain evidence="3">ABOJV</strain>
        <plasmid evidence="3">Plasmid tig00000001</plasmid>
    </source>
</reference>
<proteinExistence type="predicted"/>
<dbReference type="EMBL" id="CP018821">
    <property type="protein sequence ID" value="APR55506.1"/>
    <property type="molecule type" value="Genomic_DNA"/>
</dbReference>
<reference evidence="2 4" key="3">
    <citation type="submission" date="2018-07" db="EMBL/GenBank/DDBJ databases">
        <title>Genomic and Epidemiologic Investigation of an Indolent Hospital Outbreak.</title>
        <authorList>
            <person name="Johnson R.C."/>
            <person name="Deming C."/>
            <person name="Conlan S."/>
            <person name="Zellmer C.J."/>
            <person name="Michelin A.V."/>
            <person name="Lee-Lin S."/>
            <person name="Thomas P.J."/>
            <person name="Park M."/>
            <person name="Weingarten R.A."/>
            <person name="Less J."/>
            <person name="Dekker J.P."/>
            <person name="Frank K.M."/>
            <person name="Musser K.A."/>
            <person name="Mcquiston J.R."/>
            <person name="Henderson D.K."/>
            <person name="Lau A.F."/>
            <person name="Palmore T.N."/>
            <person name="Segre J.A."/>
        </authorList>
    </citation>
    <scope>NUCLEOTIDE SEQUENCE [LARGE SCALE GENOMIC DNA]</scope>
    <source>
        <strain evidence="2 4">SK-NIH.Env10_0317</strain>
    </source>
</reference>
<dbReference type="RefSeq" id="WP_062787874.1">
    <property type="nucleotide sequence ID" value="NZ_CP018821.1"/>
</dbReference>
<dbReference type="GeneID" id="44135258"/>
<dbReference type="EMBL" id="QQWO01000018">
    <property type="protein sequence ID" value="RSV00269.1"/>
    <property type="molecule type" value="Genomic_DNA"/>
</dbReference>
<evidence type="ECO:0000313" key="3">
    <source>
        <dbReference type="Proteomes" id="UP000185161"/>
    </source>
</evidence>
<dbReference type="OrthoDB" id="3698953at2"/>
<organism evidence="1 3">
    <name type="scientific">Sphingomonas koreensis</name>
    <dbReference type="NCBI Taxonomy" id="93064"/>
    <lineage>
        <taxon>Bacteria</taxon>
        <taxon>Pseudomonadati</taxon>
        <taxon>Pseudomonadota</taxon>
        <taxon>Alphaproteobacteria</taxon>
        <taxon>Sphingomonadales</taxon>
        <taxon>Sphingomonadaceae</taxon>
        <taxon>Sphingomonas</taxon>
    </lineage>
</organism>
<geneLocation type="plasmid" evidence="1 3">
    <name>tig00000001</name>
</geneLocation>
<keyword evidence="3" id="KW-1185">Reference proteome</keyword>
<evidence type="ECO:0000313" key="2">
    <source>
        <dbReference type="EMBL" id="RSV00269.1"/>
    </source>
</evidence>
<gene>
    <name evidence="1" type="ORF">BRX40_22065</name>
    <name evidence="2" type="ORF">CA257_18185</name>
</gene>
<evidence type="ECO:0000313" key="4">
    <source>
        <dbReference type="Proteomes" id="UP000286681"/>
    </source>
</evidence>
<accession>A0A1L6JHR0</accession>
<dbReference type="GeneID" id="39501500"/>